<evidence type="ECO:0000313" key="2">
    <source>
        <dbReference type="Proteomes" id="UP000305760"/>
    </source>
</evidence>
<gene>
    <name evidence="1" type="ORF">E1B00_06715</name>
</gene>
<proteinExistence type="predicted"/>
<comment type="caution">
    <text evidence="1">The sequence shown here is derived from an EMBL/GenBank/DDBJ whole genome shotgun (WGS) entry which is preliminary data.</text>
</comment>
<reference evidence="1 2" key="1">
    <citation type="submission" date="2019-03" db="EMBL/GenBank/DDBJ databases">
        <title>Arenimonas daejeonensis sp. nov., isolated from compost.</title>
        <authorList>
            <person name="Jeon C.O."/>
        </authorList>
    </citation>
    <scope>NUCLEOTIDE SEQUENCE [LARGE SCALE GENOMIC DNA]</scope>
    <source>
        <strain evidence="1 2">R29</strain>
    </source>
</reference>
<protein>
    <submittedName>
        <fullName evidence="1">Uncharacterized protein</fullName>
    </submittedName>
</protein>
<dbReference type="EMBL" id="SMDR01000001">
    <property type="protein sequence ID" value="TNJ35442.1"/>
    <property type="molecule type" value="Genomic_DNA"/>
</dbReference>
<dbReference type="RefSeq" id="WP_139446889.1">
    <property type="nucleotide sequence ID" value="NZ_SMDR01000001.1"/>
</dbReference>
<dbReference type="Proteomes" id="UP000305760">
    <property type="component" value="Unassembled WGS sequence"/>
</dbReference>
<keyword evidence="2" id="KW-1185">Reference proteome</keyword>
<dbReference type="OrthoDB" id="626916at2"/>
<dbReference type="AlphaFoldDB" id="A0A5C4RWW5"/>
<name>A0A5C4RWW5_9GAMM</name>
<accession>A0A5C4RWW5</accession>
<evidence type="ECO:0000313" key="1">
    <source>
        <dbReference type="EMBL" id="TNJ35442.1"/>
    </source>
</evidence>
<sequence length="734" mass="79678">MSFDRKKLLSLLPAYLRARDAEQASRLTDLLDAGERVELAALEALGNPTALQRQRRDDLQWKRDQGPLASLLAVLAEQIARFEEDIEQLQDDAFIETCADWVVPYLGDLIGYRSLHGQAPQAADARAEVAHTIAYRRRKGTASVLEQLARDVTGWESVVVEYFQRVITSQYSKHRRRWSHAAPDLRRWRAPRPGTAVEFENIPPDLDGLRRREPLDLIGGGFDAIPRTLDVRRIGSGGRHHIPHVGLFVWPWRALSLSGSPAVAADDRRFRFHPLGIDHPLVTLPRTETDLSSLATPLNVPMGISRRALHERRDDYCGHSLRLYVGISDPLPEVPAAAICACNLSDDGATWANLPAAGTYAVDPVLGRIALPPGLPAGTRVRVDCHHASAADLGGGEYPRTLATPATPPLRVPQDHATLAAALAALGGAGVVEITDSGRYEGDFNIDVAAGQRIEVRAANRCRPTLVLGAETRLTGGADAGITLDGLLIAGHRLRVPDVAGNLLRELWLRDCTLVPGRSLQADGTPVSPDAVSLLVESDGLQLRAERCILGALRVDEASEARLDACILDATAPERVAYAAPDGIAAGGPLGLVACTSVGKLHVREFSLVSNSILWAERATGDAWPASVIADRRQLGCLRFSYVPADARTPRRFRCVPDADGNVPALRFAARRYGSAGYLWLNPATSASVRRGADDEGEMGTYHPVAAPHREANLRLRLDEYLRVGLEAGIFHET</sequence>
<organism evidence="1 2">
    <name type="scientific">Arenimonas terrae</name>
    <dbReference type="NCBI Taxonomy" id="2546226"/>
    <lineage>
        <taxon>Bacteria</taxon>
        <taxon>Pseudomonadati</taxon>
        <taxon>Pseudomonadota</taxon>
        <taxon>Gammaproteobacteria</taxon>
        <taxon>Lysobacterales</taxon>
        <taxon>Lysobacteraceae</taxon>
        <taxon>Arenimonas</taxon>
    </lineage>
</organism>